<dbReference type="Gene3D" id="1.10.510.10">
    <property type="entry name" value="Transferase(Phosphotransferase) domain 1"/>
    <property type="match status" value="1"/>
</dbReference>
<evidence type="ECO:0000313" key="4">
    <source>
        <dbReference type="Proteomes" id="UP000313359"/>
    </source>
</evidence>
<dbReference type="PANTHER" id="PTHR38248">
    <property type="entry name" value="FUNK1 6"/>
    <property type="match status" value="1"/>
</dbReference>
<proteinExistence type="predicted"/>
<dbReference type="PANTHER" id="PTHR38248:SF2">
    <property type="entry name" value="FUNK1 11"/>
    <property type="match status" value="1"/>
</dbReference>
<name>A0A5C2RTV2_9APHY</name>
<dbReference type="SUPFAM" id="SSF56112">
    <property type="entry name" value="Protein kinase-like (PK-like)"/>
    <property type="match status" value="1"/>
</dbReference>
<dbReference type="EMBL" id="ML122303">
    <property type="protein sequence ID" value="RPD54651.1"/>
    <property type="molecule type" value="Genomic_DNA"/>
</dbReference>
<feature type="region of interest" description="Disordered" evidence="1">
    <location>
        <begin position="699"/>
        <end position="725"/>
    </location>
</feature>
<feature type="compositionally biased region" description="Basic residues" evidence="1">
    <location>
        <begin position="798"/>
        <end position="807"/>
    </location>
</feature>
<organism evidence="3 4">
    <name type="scientific">Lentinus tigrinus ALCF2SS1-6</name>
    <dbReference type="NCBI Taxonomy" id="1328759"/>
    <lineage>
        <taxon>Eukaryota</taxon>
        <taxon>Fungi</taxon>
        <taxon>Dikarya</taxon>
        <taxon>Basidiomycota</taxon>
        <taxon>Agaricomycotina</taxon>
        <taxon>Agaricomycetes</taxon>
        <taxon>Polyporales</taxon>
        <taxon>Polyporaceae</taxon>
        <taxon>Lentinus</taxon>
    </lineage>
</organism>
<dbReference type="InterPro" id="IPR000719">
    <property type="entry name" value="Prot_kinase_dom"/>
</dbReference>
<feature type="compositionally biased region" description="Low complexity" evidence="1">
    <location>
        <begin position="780"/>
        <end position="797"/>
    </location>
</feature>
<evidence type="ECO:0000259" key="2">
    <source>
        <dbReference type="PROSITE" id="PS50011"/>
    </source>
</evidence>
<feature type="region of interest" description="Disordered" evidence="1">
    <location>
        <begin position="737"/>
        <end position="807"/>
    </location>
</feature>
<feature type="region of interest" description="Disordered" evidence="1">
    <location>
        <begin position="166"/>
        <end position="187"/>
    </location>
</feature>
<evidence type="ECO:0000256" key="1">
    <source>
        <dbReference type="SAM" id="MobiDB-lite"/>
    </source>
</evidence>
<gene>
    <name evidence="3" type="ORF">L227DRAFT_534319</name>
</gene>
<protein>
    <recommendedName>
        <fullName evidence="2">Protein kinase domain-containing protein</fullName>
    </recommendedName>
</protein>
<feature type="compositionally biased region" description="Basic and acidic residues" evidence="1">
    <location>
        <begin position="166"/>
        <end position="176"/>
    </location>
</feature>
<keyword evidence="4" id="KW-1185">Reference proteome</keyword>
<dbReference type="PROSITE" id="PS50011">
    <property type="entry name" value="PROTEIN_KINASE_DOM"/>
    <property type="match status" value="1"/>
</dbReference>
<feature type="compositionally biased region" description="Basic and acidic residues" evidence="1">
    <location>
        <begin position="737"/>
        <end position="755"/>
    </location>
</feature>
<dbReference type="AlphaFoldDB" id="A0A5C2RTV2"/>
<sequence>MTTLSHPCYNVPLATESSLHDKGKSRLRGLVTDLKPHTLGPMPVQEFLDRFLPLNSTADRAGFLSPFRAFRSIPARANSPTSIQQPLVAALNQRTKYKCRCPGFSFEGASSDGSSNPTCLENAAGVCCYTRNTLSTLEHSSQGTHADLGYAELFIVVSGDPSRDYFQDPPSLHDGETPSSRHLRTRTADKDKASQLTYAFGEHIACVVEVFARQHRAFVFSISVFGSLTRLFRWDRSGCVVTESFDIREHPDLLCEFLWRVSQGSPTVRGHDLTVELAPPDDEDRFREAVRAHVQSQLEVMGQELDEAVAVHYAPGQVFAMHVLPQHFTVDPENIRRFIVSRPVVTPSSLIGRGTRGYWALDASTGGIVFIKDTWRFRNVDELEGDTLRRLVDLGVRNVPHMVWHGDIPYSFPTEARRLNRKELQFTTTHLLVAEPWVCQGDVEDLHISRRQHYRLVTSVAGYSLRCVRGAEELLHATHDILVAMRDALAKDSRIHRDLSVSNIILVKHPDRTIRQGYLIDWEVSCVVDESGEAYASGRAGTWAFTSIRMLDVEREDGNKHRFEDDMESLLYVVLYCALLWQPHNLGQEELTRIIREMFDQVAVYLGSIEGGGGKSANALFRAHTRRLNLNSASLQEWLAAVMDFHSPAREPHPDDADRWTAEHLDTYWTTFLQTHTLERDNRVVHTLLPTEYRSYTPSAYTSHEPLPTPPAGIVQPAPQPEGDRQDLLAPEALKRRLRSSDAHALRAGSKRERASASPDPPVDAASLRRSKRILEQKQSKPVLAAPSSAKPSSSTKKGPKRRRSHK</sequence>
<dbReference type="GO" id="GO:0005524">
    <property type="term" value="F:ATP binding"/>
    <property type="evidence" value="ECO:0007669"/>
    <property type="project" value="InterPro"/>
</dbReference>
<feature type="domain" description="Protein kinase" evidence="2">
    <location>
        <begin position="345"/>
        <end position="673"/>
    </location>
</feature>
<evidence type="ECO:0000313" key="3">
    <source>
        <dbReference type="EMBL" id="RPD54651.1"/>
    </source>
</evidence>
<reference evidence="3" key="1">
    <citation type="journal article" date="2018" name="Genome Biol. Evol.">
        <title>Genomics and development of Lentinus tigrinus, a white-rot wood-decaying mushroom with dimorphic fruiting bodies.</title>
        <authorList>
            <person name="Wu B."/>
            <person name="Xu Z."/>
            <person name="Knudson A."/>
            <person name="Carlson A."/>
            <person name="Chen N."/>
            <person name="Kovaka S."/>
            <person name="LaButti K."/>
            <person name="Lipzen A."/>
            <person name="Pennachio C."/>
            <person name="Riley R."/>
            <person name="Schakwitz W."/>
            <person name="Umezawa K."/>
            <person name="Ohm R.A."/>
            <person name="Grigoriev I.V."/>
            <person name="Nagy L.G."/>
            <person name="Gibbons J."/>
            <person name="Hibbett D."/>
        </authorList>
    </citation>
    <scope>NUCLEOTIDE SEQUENCE [LARGE SCALE GENOMIC DNA]</scope>
    <source>
        <strain evidence="3">ALCF2SS1-6</strain>
    </source>
</reference>
<dbReference type="Proteomes" id="UP000313359">
    <property type="component" value="Unassembled WGS sequence"/>
</dbReference>
<dbReference type="Pfam" id="PF17667">
    <property type="entry name" value="Pkinase_fungal"/>
    <property type="match status" value="1"/>
</dbReference>
<dbReference type="GO" id="GO:0004672">
    <property type="term" value="F:protein kinase activity"/>
    <property type="evidence" value="ECO:0007669"/>
    <property type="project" value="InterPro"/>
</dbReference>
<accession>A0A5C2RTV2</accession>
<dbReference type="OrthoDB" id="3265188at2759"/>
<dbReference type="InterPro" id="IPR011009">
    <property type="entry name" value="Kinase-like_dom_sf"/>
</dbReference>
<dbReference type="InterPro" id="IPR040976">
    <property type="entry name" value="Pkinase_fungal"/>
</dbReference>